<dbReference type="EMBL" id="CP000113">
    <property type="protein sequence ID" value="ABF93027.1"/>
    <property type="molecule type" value="Genomic_DNA"/>
</dbReference>
<proteinExistence type="predicted"/>
<keyword evidence="1" id="KW-0812">Transmembrane</keyword>
<feature type="transmembrane region" description="Helical" evidence="1">
    <location>
        <begin position="80"/>
        <end position="99"/>
    </location>
</feature>
<feature type="transmembrane region" description="Helical" evidence="1">
    <location>
        <begin position="105"/>
        <end position="124"/>
    </location>
</feature>
<dbReference type="AlphaFoldDB" id="Q1DDU8"/>
<dbReference type="OrthoDB" id="5526707at2"/>
<keyword evidence="1" id="KW-0472">Membrane</keyword>
<keyword evidence="1" id="KW-1133">Transmembrane helix</keyword>
<evidence type="ECO:0000313" key="2">
    <source>
        <dbReference type="EMBL" id="ABF93027.1"/>
    </source>
</evidence>
<name>Q1DDU8_MYXXD</name>
<dbReference type="EnsemblBacteria" id="ABF93027">
    <property type="protein sequence ID" value="ABF93027"/>
    <property type="gene ID" value="MXAN_0914"/>
</dbReference>
<dbReference type="KEGG" id="mxa:MXAN_0914"/>
<sequence length="299" mass="32882">MWGVGIVYLLVYILGSALVTMGLSRGIQAVFEGSPVGAAVPTLLYGVGAIGLAGLLHVLAIRRQLKEGKPSVMPQMKRHLIWGCAAMWAGPLLAGWVQFELFRDPIVMFSQSTLVGGILMTFGVCSQLMVRWRMPWVGTMVTVALVGLPLGWLSSDLLIAHFNHHLTTVVVPLRKEVGGEPRSSVYERDFPDMPLLPRESFDSQLELLAALSEAKAVNFDEEVAAGRMRKLDDGSYVRVASDGEESAVEVADMKKLMEDVRETDARRVAEAHAAEMAAWEEDYRRRKQGGRLFTRAAAD</sequence>
<feature type="transmembrane region" description="Helical" evidence="1">
    <location>
        <begin position="39"/>
        <end position="59"/>
    </location>
</feature>
<gene>
    <name evidence="2" type="ordered locus">MXAN_0914</name>
</gene>
<protein>
    <submittedName>
        <fullName evidence="2">Uncharacterized protein</fullName>
    </submittedName>
</protein>
<evidence type="ECO:0000256" key="1">
    <source>
        <dbReference type="SAM" id="Phobius"/>
    </source>
</evidence>
<feature type="transmembrane region" description="Helical" evidence="1">
    <location>
        <begin position="7"/>
        <end position="27"/>
    </location>
</feature>
<evidence type="ECO:0000313" key="3">
    <source>
        <dbReference type="Proteomes" id="UP000002402"/>
    </source>
</evidence>
<reference evidence="2 3" key="1">
    <citation type="journal article" date="2006" name="Proc. Natl. Acad. Sci. U.S.A.">
        <title>Evolution of sensory complexity recorded in a myxobacterial genome.</title>
        <authorList>
            <person name="Goldman B.S."/>
            <person name="Nierman W.C."/>
            <person name="Kaiser D."/>
            <person name="Slater S.C."/>
            <person name="Durkin A.S."/>
            <person name="Eisen J.A."/>
            <person name="Ronning C.M."/>
            <person name="Barbazuk W.B."/>
            <person name="Blanchard M."/>
            <person name="Field C."/>
            <person name="Halling C."/>
            <person name="Hinkle G."/>
            <person name="Iartchuk O."/>
            <person name="Kim H.S."/>
            <person name="Mackenzie C."/>
            <person name="Madupu R."/>
            <person name="Miller N."/>
            <person name="Shvartsbeyn A."/>
            <person name="Sullivan S.A."/>
            <person name="Vaudin M."/>
            <person name="Wiegand R."/>
            <person name="Kaplan H.B."/>
        </authorList>
    </citation>
    <scope>NUCLEOTIDE SEQUENCE [LARGE SCALE GENOMIC DNA]</scope>
    <source>
        <strain evidence="3">DK1622</strain>
    </source>
</reference>
<keyword evidence="3" id="KW-1185">Reference proteome</keyword>
<feature type="transmembrane region" description="Helical" evidence="1">
    <location>
        <begin position="136"/>
        <end position="154"/>
    </location>
</feature>
<accession>Q1DDU8</accession>
<organism evidence="2 3">
    <name type="scientific">Myxococcus xanthus (strain DK1622)</name>
    <dbReference type="NCBI Taxonomy" id="246197"/>
    <lineage>
        <taxon>Bacteria</taxon>
        <taxon>Pseudomonadati</taxon>
        <taxon>Myxococcota</taxon>
        <taxon>Myxococcia</taxon>
        <taxon>Myxococcales</taxon>
        <taxon>Cystobacterineae</taxon>
        <taxon>Myxococcaceae</taxon>
        <taxon>Myxococcus</taxon>
    </lineage>
</organism>
<dbReference type="HOGENOM" id="CLU_852123_0_0_7"/>
<dbReference type="Proteomes" id="UP000002402">
    <property type="component" value="Chromosome"/>
</dbReference>